<keyword evidence="2" id="KW-1185">Reference proteome</keyword>
<dbReference type="Proteomes" id="UP000199050">
    <property type="component" value="Unassembled WGS sequence"/>
</dbReference>
<evidence type="ECO:0000313" key="2">
    <source>
        <dbReference type="Proteomes" id="UP000199050"/>
    </source>
</evidence>
<accession>A0A1G8XQ61</accession>
<dbReference type="RefSeq" id="WP_090716714.1">
    <property type="nucleotide sequence ID" value="NZ_CBCSKY010000015.1"/>
</dbReference>
<dbReference type="AlphaFoldDB" id="A0A1G8XQ61"/>
<sequence length="106" mass="12816">MVQLRSRVEDAHLKKDTDELDKIYGYVEWCFNQRKRCFDLCNAAAVGFYEHLVEEENTRLAIPYRVSPDIFGQVQSLFEWMLEREVEKYKELVLEYNRVNHTEFEC</sequence>
<reference evidence="2" key="1">
    <citation type="submission" date="2016-10" db="EMBL/GenBank/DDBJ databases">
        <authorList>
            <person name="Varghese N."/>
            <person name="Submissions S."/>
        </authorList>
    </citation>
    <scope>NUCLEOTIDE SEQUENCE [LARGE SCALE GENOMIC DNA]</scope>
    <source>
        <strain evidence="2">CGMCC 1.11012</strain>
    </source>
</reference>
<organism evidence="1 2">
    <name type="scientific">Paenibacillus typhae</name>
    <dbReference type="NCBI Taxonomy" id="1174501"/>
    <lineage>
        <taxon>Bacteria</taxon>
        <taxon>Bacillati</taxon>
        <taxon>Bacillota</taxon>
        <taxon>Bacilli</taxon>
        <taxon>Bacillales</taxon>
        <taxon>Paenibacillaceae</taxon>
        <taxon>Paenibacillus</taxon>
    </lineage>
</organism>
<dbReference type="OrthoDB" id="7063661at2"/>
<gene>
    <name evidence="1" type="ORF">SAMN05216192_12721</name>
</gene>
<protein>
    <submittedName>
        <fullName evidence="1">Uncharacterized protein</fullName>
    </submittedName>
</protein>
<proteinExistence type="predicted"/>
<evidence type="ECO:0000313" key="1">
    <source>
        <dbReference type="EMBL" id="SDJ92741.1"/>
    </source>
</evidence>
<dbReference type="EMBL" id="FNDX01000027">
    <property type="protein sequence ID" value="SDJ92741.1"/>
    <property type="molecule type" value="Genomic_DNA"/>
</dbReference>
<name>A0A1G8XQ61_9BACL</name>